<keyword evidence="1 3" id="KW-0547">Nucleotide-binding</keyword>
<dbReference type="PROSITE" id="PS51161">
    <property type="entry name" value="ATP_CONE"/>
    <property type="match status" value="1"/>
</dbReference>
<feature type="domain" description="ATP-cone" evidence="4">
    <location>
        <begin position="1"/>
        <end position="87"/>
    </location>
</feature>
<evidence type="ECO:0000256" key="1">
    <source>
        <dbReference type="ARBA" id="ARBA00022741"/>
    </source>
</evidence>
<dbReference type="InterPro" id="IPR005144">
    <property type="entry name" value="ATP-cone_dom"/>
</dbReference>
<dbReference type="PANTHER" id="PTHR30455">
    <property type="entry name" value="TRANSCRIPTIONAL REPRESSOR NRDR"/>
    <property type="match status" value="1"/>
</dbReference>
<reference evidence="6" key="1">
    <citation type="journal article" date="2020" name="mSystems">
        <title>Genome- and Community-Level Interaction Insights into Carbon Utilization and Element Cycling Functions of Hydrothermarchaeota in Hydrothermal Sediment.</title>
        <authorList>
            <person name="Zhou Z."/>
            <person name="Liu Y."/>
            <person name="Xu W."/>
            <person name="Pan J."/>
            <person name="Luo Z.H."/>
            <person name="Li M."/>
        </authorList>
    </citation>
    <scope>NUCLEOTIDE SEQUENCE [LARGE SCALE GENOMIC DNA]</scope>
    <source>
        <strain evidence="6">SpSt-637</strain>
        <strain evidence="5">SpSt-667</strain>
    </source>
</reference>
<name>A0A7C4NP24_9CREN</name>
<dbReference type="GO" id="GO:0045892">
    <property type="term" value="P:negative regulation of DNA-templated transcription"/>
    <property type="evidence" value="ECO:0007669"/>
    <property type="project" value="InterPro"/>
</dbReference>
<organism evidence="6">
    <name type="scientific">Ignisphaera aggregans</name>
    <dbReference type="NCBI Taxonomy" id="334771"/>
    <lineage>
        <taxon>Archaea</taxon>
        <taxon>Thermoproteota</taxon>
        <taxon>Thermoprotei</taxon>
        <taxon>Desulfurococcales</taxon>
        <taxon>Desulfurococcaceae</taxon>
        <taxon>Ignisphaera</taxon>
    </lineage>
</organism>
<dbReference type="GO" id="GO:0008270">
    <property type="term" value="F:zinc ion binding"/>
    <property type="evidence" value="ECO:0007669"/>
    <property type="project" value="InterPro"/>
</dbReference>
<evidence type="ECO:0000256" key="2">
    <source>
        <dbReference type="ARBA" id="ARBA00022840"/>
    </source>
</evidence>
<dbReference type="Pfam" id="PF03477">
    <property type="entry name" value="ATP-cone"/>
    <property type="match status" value="1"/>
</dbReference>
<evidence type="ECO:0000256" key="3">
    <source>
        <dbReference type="PROSITE-ProRule" id="PRU00492"/>
    </source>
</evidence>
<evidence type="ECO:0000313" key="5">
    <source>
        <dbReference type="EMBL" id="HGQ35835.1"/>
    </source>
</evidence>
<comment type="caution">
    <text evidence="6">The sequence shown here is derived from an EMBL/GenBank/DDBJ whole genome shotgun (WGS) entry which is preliminary data.</text>
</comment>
<dbReference type="AlphaFoldDB" id="A0A7C4NP24"/>
<gene>
    <name evidence="6" type="ORF">ENU08_02045</name>
    <name evidence="5" type="ORF">ENU41_04050</name>
</gene>
<sequence>MTVVKRDGSKEPFVYEKIVVSCLKAGAPVDVARKIATLVMAKLIAEDKTEVTARELTRMVLELLRKENEEWYRNWVIFDRAIKRRRTEEELKE</sequence>
<evidence type="ECO:0000259" key="4">
    <source>
        <dbReference type="PROSITE" id="PS51161"/>
    </source>
</evidence>
<accession>A0A7C4NP24</accession>
<proteinExistence type="predicted"/>
<dbReference type="InterPro" id="IPR003796">
    <property type="entry name" value="RNR_NrdR-like"/>
</dbReference>
<dbReference type="EMBL" id="DTCK01000023">
    <property type="protein sequence ID" value="HGQ35835.1"/>
    <property type="molecule type" value="Genomic_DNA"/>
</dbReference>
<protein>
    <submittedName>
        <fullName evidence="6">ATPase</fullName>
    </submittedName>
</protein>
<dbReference type="PANTHER" id="PTHR30455:SF2">
    <property type="entry name" value="TRANSCRIPTIONAL REPRESSOR NRDR"/>
    <property type="match status" value="1"/>
</dbReference>
<dbReference type="GO" id="GO:0005524">
    <property type="term" value="F:ATP binding"/>
    <property type="evidence" value="ECO:0007669"/>
    <property type="project" value="UniProtKB-UniRule"/>
</dbReference>
<keyword evidence="2 3" id="KW-0067">ATP-binding</keyword>
<evidence type="ECO:0000313" key="6">
    <source>
        <dbReference type="EMBL" id="HGQ64010.1"/>
    </source>
</evidence>
<dbReference type="EMBL" id="DTBD01000014">
    <property type="protein sequence ID" value="HGQ64010.1"/>
    <property type="molecule type" value="Genomic_DNA"/>
</dbReference>